<comment type="subcellular location">
    <subcellularLocation>
        <location evidence="1">Mitochondrion</location>
    </subcellularLocation>
</comment>
<dbReference type="SMART" id="SM00916">
    <property type="entry name" value="L51_S25_CI-B8"/>
    <property type="match status" value="1"/>
</dbReference>
<dbReference type="GO" id="GO:1990904">
    <property type="term" value="C:ribonucleoprotein complex"/>
    <property type="evidence" value="ECO:0007669"/>
    <property type="project" value="UniProtKB-KW"/>
</dbReference>
<evidence type="ECO:0000259" key="8">
    <source>
        <dbReference type="SMART" id="SM00916"/>
    </source>
</evidence>
<protein>
    <recommendedName>
        <fullName evidence="6">Small ribosomal subunit protein mS25</fullName>
    </recommendedName>
    <alternativeName>
        <fullName evidence="7">28S ribosomal protein S25, mitochondrial</fullName>
    </alternativeName>
</protein>
<evidence type="ECO:0000256" key="2">
    <source>
        <dbReference type="ARBA" id="ARBA00008046"/>
    </source>
</evidence>
<dbReference type="GO" id="GO:0003735">
    <property type="term" value="F:structural constituent of ribosome"/>
    <property type="evidence" value="ECO:0007669"/>
    <property type="project" value="InterPro"/>
</dbReference>
<dbReference type="InterPro" id="IPR036249">
    <property type="entry name" value="Thioredoxin-like_sf"/>
</dbReference>
<dbReference type="InParanoid" id="A0A7M7JFF9"/>
<dbReference type="CTD" id="64432"/>
<dbReference type="GO" id="GO:0005840">
    <property type="term" value="C:ribosome"/>
    <property type="evidence" value="ECO:0007669"/>
    <property type="project" value="UniProtKB-KW"/>
</dbReference>
<keyword evidence="4" id="KW-0496">Mitochondrion</keyword>
<evidence type="ECO:0000256" key="1">
    <source>
        <dbReference type="ARBA" id="ARBA00004173"/>
    </source>
</evidence>
<dbReference type="PANTHER" id="PTHR13274">
    <property type="entry name" value="MITOCHONDRIAL RIBOSOMAL PROTEIN S25"/>
    <property type="match status" value="1"/>
</dbReference>
<dbReference type="AlphaFoldDB" id="A0A7M7JFF9"/>
<keyword evidence="3" id="KW-0689">Ribosomal protein</keyword>
<dbReference type="PANTHER" id="PTHR13274:SF2">
    <property type="entry name" value="SMALL RIBOSOMAL SUBUNIT PROTEIN MS25"/>
    <property type="match status" value="1"/>
</dbReference>
<evidence type="ECO:0000256" key="6">
    <source>
        <dbReference type="ARBA" id="ARBA00035139"/>
    </source>
</evidence>
<dbReference type="OMA" id="FCICEVP"/>
<dbReference type="InterPro" id="IPR040049">
    <property type="entry name" value="Ribosomal_mS25/mL61"/>
</dbReference>
<feature type="domain" description="Ribosomal protein/NADH dehydrogenase" evidence="8">
    <location>
        <begin position="40"/>
        <end position="113"/>
    </location>
</feature>
<dbReference type="Pfam" id="PF05047">
    <property type="entry name" value="L51_S25_CI-B8"/>
    <property type="match status" value="1"/>
</dbReference>
<name>A0A7M7JFF9_VARDE</name>
<comment type="similarity">
    <text evidence="2">Belongs to the mitochondrion-specific ribosomal protein mS25 family.</text>
</comment>
<dbReference type="Gene3D" id="3.40.30.10">
    <property type="entry name" value="Glutaredoxin"/>
    <property type="match status" value="1"/>
</dbReference>
<proteinExistence type="inferred from homology"/>
<evidence type="ECO:0000256" key="7">
    <source>
        <dbReference type="ARBA" id="ARBA00035369"/>
    </source>
</evidence>
<evidence type="ECO:0000256" key="5">
    <source>
        <dbReference type="ARBA" id="ARBA00023274"/>
    </source>
</evidence>
<organism evidence="9 10">
    <name type="scientific">Varroa destructor</name>
    <name type="common">Honeybee mite</name>
    <dbReference type="NCBI Taxonomy" id="109461"/>
    <lineage>
        <taxon>Eukaryota</taxon>
        <taxon>Metazoa</taxon>
        <taxon>Ecdysozoa</taxon>
        <taxon>Arthropoda</taxon>
        <taxon>Chelicerata</taxon>
        <taxon>Arachnida</taxon>
        <taxon>Acari</taxon>
        <taxon>Parasitiformes</taxon>
        <taxon>Mesostigmata</taxon>
        <taxon>Gamasina</taxon>
        <taxon>Dermanyssoidea</taxon>
        <taxon>Varroidae</taxon>
        <taxon>Varroa</taxon>
    </lineage>
</organism>
<dbReference type="KEGG" id="vde:111246023"/>
<dbReference type="GO" id="GO:0005739">
    <property type="term" value="C:mitochondrion"/>
    <property type="evidence" value="ECO:0007669"/>
    <property type="project" value="UniProtKB-SubCell"/>
</dbReference>
<evidence type="ECO:0000313" key="9">
    <source>
        <dbReference type="EnsemblMetazoa" id="XP_022650931"/>
    </source>
</evidence>
<keyword evidence="10" id="KW-1185">Reference proteome</keyword>
<sequence length="176" mass="20216">MTFMRGAAPIRRTIEFLKKGKLVFRDQVKIVSLNFNTVGHRREAHKGMQDFVFWNLHQVLYKNPNVQVVIFKNKTPSPCIRAWLEDGSEVIMDVDGQSSAQILSRLITTLGKTDKQLQKETLMQEKQDTPANFGRHYSKWCICEVEGQVPCPGTVDLPKSMLAKVQYKMGLFNKKE</sequence>
<dbReference type="RefSeq" id="XP_022650931.1">
    <property type="nucleotide sequence ID" value="XM_022795196.1"/>
</dbReference>
<dbReference type="EnsemblMetazoa" id="XM_022795196">
    <property type="protein sequence ID" value="XP_022650931"/>
    <property type="gene ID" value="LOC111246023"/>
</dbReference>
<evidence type="ECO:0000313" key="10">
    <source>
        <dbReference type="Proteomes" id="UP000594260"/>
    </source>
</evidence>
<dbReference type="OrthoDB" id="5919182at2759"/>
<reference evidence="9" key="1">
    <citation type="submission" date="2021-01" db="UniProtKB">
        <authorList>
            <consortium name="EnsemblMetazoa"/>
        </authorList>
    </citation>
    <scope>IDENTIFICATION</scope>
</reference>
<dbReference type="SUPFAM" id="SSF52833">
    <property type="entry name" value="Thioredoxin-like"/>
    <property type="match status" value="1"/>
</dbReference>
<dbReference type="GeneID" id="111246023"/>
<keyword evidence="5" id="KW-0687">Ribonucleoprotein</keyword>
<accession>A0A7M7JFF9</accession>
<dbReference type="InterPro" id="IPR007741">
    <property type="entry name" value="Ribosomal_mL43/mS25/NADH_DH"/>
</dbReference>
<dbReference type="Proteomes" id="UP000594260">
    <property type="component" value="Unplaced"/>
</dbReference>
<dbReference type="FunCoup" id="A0A7M7JFF9">
    <property type="interactions" value="920"/>
</dbReference>
<evidence type="ECO:0000256" key="3">
    <source>
        <dbReference type="ARBA" id="ARBA00022980"/>
    </source>
</evidence>
<evidence type="ECO:0000256" key="4">
    <source>
        <dbReference type="ARBA" id="ARBA00023128"/>
    </source>
</evidence>